<evidence type="ECO:0000256" key="12">
    <source>
        <dbReference type="SAM" id="Phobius"/>
    </source>
</evidence>
<evidence type="ECO:0000256" key="3">
    <source>
        <dbReference type="ARBA" id="ARBA00022448"/>
    </source>
</evidence>
<protein>
    <submittedName>
        <fullName evidence="14">NapC/NirT cytochrome c family, N-terminal region</fullName>
    </submittedName>
</protein>
<evidence type="ECO:0000256" key="2">
    <source>
        <dbReference type="ARBA" id="ARBA00007395"/>
    </source>
</evidence>
<evidence type="ECO:0000256" key="6">
    <source>
        <dbReference type="ARBA" id="ARBA00022692"/>
    </source>
</evidence>
<dbReference type="InterPro" id="IPR051174">
    <property type="entry name" value="Cytochrome_c-type_ET"/>
</dbReference>
<dbReference type="SUPFAM" id="SSF48695">
    <property type="entry name" value="Multiheme cytochromes"/>
    <property type="match status" value="1"/>
</dbReference>
<keyword evidence="4" id="KW-1003">Cell membrane</keyword>
<evidence type="ECO:0000313" key="14">
    <source>
        <dbReference type="EMBL" id="SHJ21065.1"/>
    </source>
</evidence>
<dbReference type="STRING" id="1122189.SAMN02745165_01820"/>
<dbReference type="InterPro" id="IPR005126">
    <property type="entry name" value="NapC/NirT_cyt_c_N"/>
</dbReference>
<comment type="subcellular location">
    <subcellularLocation>
        <location evidence="1">Cell membrane</location>
    </subcellularLocation>
</comment>
<evidence type="ECO:0000256" key="9">
    <source>
        <dbReference type="ARBA" id="ARBA00022989"/>
    </source>
</evidence>
<keyword evidence="6 12" id="KW-0812">Transmembrane</keyword>
<evidence type="ECO:0000256" key="4">
    <source>
        <dbReference type="ARBA" id="ARBA00022475"/>
    </source>
</evidence>
<dbReference type="InterPro" id="IPR036280">
    <property type="entry name" value="Multihaem_cyt_sf"/>
</dbReference>
<accession>A0A1M6HFW9</accession>
<feature type="transmembrane region" description="Helical" evidence="12">
    <location>
        <begin position="21"/>
        <end position="42"/>
    </location>
</feature>
<keyword evidence="9 12" id="KW-1133">Transmembrane helix</keyword>
<keyword evidence="5" id="KW-0349">Heme</keyword>
<evidence type="ECO:0000256" key="10">
    <source>
        <dbReference type="ARBA" id="ARBA00023004"/>
    </source>
</evidence>
<dbReference type="GO" id="GO:0046872">
    <property type="term" value="F:metal ion binding"/>
    <property type="evidence" value="ECO:0007669"/>
    <property type="project" value="UniProtKB-KW"/>
</dbReference>
<keyword evidence="15" id="KW-1185">Reference proteome</keyword>
<evidence type="ECO:0000256" key="8">
    <source>
        <dbReference type="ARBA" id="ARBA00022982"/>
    </source>
</evidence>
<evidence type="ECO:0000256" key="5">
    <source>
        <dbReference type="ARBA" id="ARBA00022617"/>
    </source>
</evidence>
<dbReference type="PANTHER" id="PTHR30333">
    <property type="entry name" value="CYTOCHROME C-TYPE PROTEIN"/>
    <property type="match status" value="1"/>
</dbReference>
<organism evidence="14 15">
    <name type="scientific">Malonomonas rubra DSM 5091</name>
    <dbReference type="NCBI Taxonomy" id="1122189"/>
    <lineage>
        <taxon>Bacteria</taxon>
        <taxon>Pseudomonadati</taxon>
        <taxon>Thermodesulfobacteriota</taxon>
        <taxon>Desulfuromonadia</taxon>
        <taxon>Desulfuromonadales</taxon>
        <taxon>Geopsychrobacteraceae</taxon>
        <taxon>Malonomonas</taxon>
    </lineage>
</organism>
<proteinExistence type="inferred from homology"/>
<dbReference type="EMBL" id="FQZT01000005">
    <property type="protein sequence ID" value="SHJ21065.1"/>
    <property type="molecule type" value="Genomic_DNA"/>
</dbReference>
<evidence type="ECO:0000256" key="11">
    <source>
        <dbReference type="ARBA" id="ARBA00023136"/>
    </source>
</evidence>
<keyword evidence="8" id="KW-0249">Electron transport</keyword>
<evidence type="ECO:0000256" key="7">
    <source>
        <dbReference type="ARBA" id="ARBA00022723"/>
    </source>
</evidence>
<feature type="transmembrane region" description="Helical" evidence="12">
    <location>
        <begin position="109"/>
        <end position="132"/>
    </location>
</feature>
<evidence type="ECO:0000256" key="1">
    <source>
        <dbReference type="ARBA" id="ARBA00004236"/>
    </source>
</evidence>
<keyword evidence="11 12" id="KW-0472">Membrane</keyword>
<dbReference type="RefSeq" id="WP_072908072.1">
    <property type="nucleotide sequence ID" value="NZ_FQZT01000005.1"/>
</dbReference>
<dbReference type="PANTHER" id="PTHR30333:SF1">
    <property type="entry name" value="CYTOCHROME C-TYPE PROTEIN NAPC"/>
    <property type="match status" value="1"/>
</dbReference>
<evidence type="ECO:0000313" key="15">
    <source>
        <dbReference type="Proteomes" id="UP000184171"/>
    </source>
</evidence>
<evidence type="ECO:0000259" key="13">
    <source>
        <dbReference type="Pfam" id="PF03264"/>
    </source>
</evidence>
<keyword evidence="7" id="KW-0479">Metal-binding</keyword>
<sequence length="485" mass="54076">MATSLSDIHKAFLKGITHSRVSLLGAMVVTVSFPFLLGAALYDTIFHIKNAYFSGFLYMILGPAFIGGLLMVFIGLFFARGKEDVRLFTLAYFRDKLADESAYNRIRKLVFLGVFLTCVNLFVVGVLAYSGYHYMESNAFCGEVCHVPMTPEYTAYQNSAHSRVNCVDCHIGSGASWFVKSKISGARQLVAVVADTFSRPIATPVHGLRPARDTCEQCHRPELFHGDKLVIKDKYLEDEDNTHVKTVLLMKIGSAGDQAADSHGIHWHVAPENEITYKAADWERNILPEVSQSTPSGGKIVYRKSDTDEQLAAATHLQERAMDCIDCHNRPSHIYLPADVAIDGKILTNEIPQDLPYVKQQAMLAVQPEYKSQDEAREAIEVSMTSYYQKNYSDIYASQRQKIDQAIAGVQAAYAENVFPEMGIQWGTYTSNLGHTNETGCFRCHNDEHESANGKVISMDCDTCHTILAEDEEDPEILRTLIGDN</sequence>
<dbReference type="OrthoDB" id="9791652at2"/>
<dbReference type="InterPro" id="IPR038266">
    <property type="entry name" value="NapC/NirT_cytc_sf"/>
</dbReference>
<dbReference type="GO" id="GO:0009055">
    <property type="term" value="F:electron transfer activity"/>
    <property type="evidence" value="ECO:0007669"/>
    <property type="project" value="TreeGrafter"/>
</dbReference>
<dbReference type="Proteomes" id="UP000184171">
    <property type="component" value="Unassembled WGS sequence"/>
</dbReference>
<comment type="similarity">
    <text evidence="2">Belongs to the NapC/NirT/NrfH family.</text>
</comment>
<feature type="transmembrane region" description="Helical" evidence="12">
    <location>
        <begin position="54"/>
        <end position="79"/>
    </location>
</feature>
<dbReference type="Pfam" id="PF03264">
    <property type="entry name" value="Cytochrom_NNT"/>
    <property type="match status" value="1"/>
</dbReference>
<keyword evidence="3" id="KW-0813">Transport</keyword>
<dbReference type="GO" id="GO:0009061">
    <property type="term" value="P:anaerobic respiration"/>
    <property type="evidence" value="ECO:0007669"/>
    <property type="project" value="TreeGrafter"/>
</dbReference>
<reference evidence="14 15" key="1">
    <citation type="submission" date="2016-11" db="EMBL/GenBank/DDBJ databases">
        <authorList>
            <person name="Jaros S."/>
            <person name="Januszkiewicz K."/>
            <person name="Wedrychowicz H."/>
        </authorList>
    </citation>
    <scope>NUCLEOTIDE SEQUENCE [LARGE SCALE GENOMIC DNA]</scope>
    <source>
        <strain evidence="14 15">DSM 5091</strain>
    </source>
</reference>
<dbReference type="AlphaFoldDB" id="A0A1M6HFW9"/>
<dbReference type="GO" id="GO:0005886">
    <property type="term" value="C:plasma membrane"/>
    <property type="evidence" value="ECO:0007669"/>
    <property type="project" value="UniProtKB-SubCell"/>
</dbReference>
<gene>
    <name evidence="14" type="ORF">SAMN02745165_01820</name>
</gene>
<name>A0A1M6HFW9_MALRU</name>
<dbReference type="Gene3D" id="1.10.3820.10">
    <property type="entry name" value="Di-heme elbow motif domain"/>
    <property type="match status" value="1"/>
</dbReference>
<feature type="domain" description="NapC/NirT cytochrome c N-terminal" evidence="13">
    <location>
        <begin position="115"/>
        <end position="199"/>
    </location>
</feature>
<keyword evidence="10" id="KW-0408">Iron</keyword>